<proteinExistence type="inferred from homology"/>
<keyword evidence="4 6" id="KW-0067">ATP-binding</keyword>
<dbReference type="CDD" id="cd03257">
    <property type="entry name" value="ABC_NikE_OppD_transporters"/>
    <property type="match status" value="1"/>
</dbReference>
<dbReference type="InterPro" id="IPR003439">
    <property type="entry name" value="ABC_transporter-like_ATP-bd"/>
</dbReference>
<keyword evidence="3" id="KW-0547">Nucleotide-binding</keyword>
<dbReference type="Pfam" id="PF00005">
    <property type="entry name" value="ABC_tran"/>
    <property type="match status" value="1"/>
</dbReference>
<evidence type="ECO:0000256" key="4">
    <source>
        <dbReference type="ARBA" id="ARBA00022840"/>
    </source>
</evidence>
<organism evidence="6 7">
    <name type="scientific">Flaviflexus equikiangi</name>
    <dbReference type="NCBI Taxonomy" id="2758573"/>
    <lineage>
        <taxon>Bacteria</taxon>
        <taxon>Bacillati</taxon>
        <taxon>Actinomycetota</taxon>
        <taxon>Actinomycetes</taxon>
        <taxon>Actinomycetales</taxon>
        <taxon>Actinomycetaceae</taxon>
        <taxon>Flaviflexus</taxon>
    </lineage>
</organism>
<dbReference type="InterPro" id="IPR017871">
    <property type="entry name" value="ABC_transporter-like_CS"/>
</dbReference>
<comment type="caution">
    <text evidence="6">The sequence shown here is derived from an EMBL/GenBank/DDBJ whole genome shotgun (WGS) entry which is preliminary data.</text>
</comment>
<dbReference type="Gene3D" id="3.40.50.300">
    <property type="entry name" value="P-loop containing nucleotide triphosphate hydrolases"/>
    <property type="match status" value="1"/>
</dbReference>
<evidence type="ECO:0000313" key="6">
    <source>
        <dbReference type="EMBL" id="MBM9432775.1"/>
    </source>
</evidence>
<dbReference type="InterPro" id="IPR003593">
    <property type="entry name" value="AAA+_ATPase"/>
</dbReference>
<dbReference type="PROSITE" id="PS00211">
    <property type="entry name" value="ABC_TRANSPORTER_1"/>
    <property type="match status" value="1"/>
</dbReference>
<gene>
    <name evidence="6" type="ORF">JVW63_03540</name>
</gene>
<sequence length="268" mass="28947">MSANEENAVVPGHQAAAFELRGVSQEFGNGPSHTLALDNVSLTVDYGESLGIVGESGAGKSTMLRLLLALNTPSRGQILWRGEDLSARKRGSLRDFRRDTQMVFQDPRSSLNPRLTIGRIVAEPLKSLGIPGRHDERVAEVLHAVGLDPDIVSRYPGQFSGGQRQRIAIARALAPHPNILVADEPVSALDVSVKAQLVDLLAELKERLGLTLILVSHDIAIVSNLCESTAVLHDGRIAEWGPTDRVLTNPQDSYTRELLAAVPTLPEV</sequence>
<accession>A0ABS2TDN3</accession>
<name>A0ABS2TDN3_9ACTO</name>
<dbReference type="SMART" id="SM00382">
    <property type="entry name" value="AAA"/>
    <property type="match status" value="1"/>
</dbReference>
<feature type="domain" description="ABC transporter" evidence="5">
    <location>
        <begin position="18"/>
        <end position="259"/>
    </location>
</feature>
<evidence type="ECO:0000259" key="5">
    <source>
        <dbReference type="PROSITE" id="PS50893"/>
    </source>
</evidence>
<dbReference type="EMBL" id="JAFFJS010000002">
    <property type="protein sequence ID" value="MBM9432775.1"/>
    <property type="molecule type" value="Genomic_DNA"/>
</dbReference>
<reference evidence="7" key="1">
    <citation type="submission" date="2021-02" db="EMBL/GenBank/DDBJ databases">
        <title>Leucobacter sp. CX169.</title>
        <authorList>
            <person name="Cheng Y."/>
        </authorList>
    </citation>
    <scope>NUCLEOTIDE SEQUENCE [LARGE SCALE GENOMIC DNA]</scope>
    <source>
        <strain evidence="7">JY899</strain>
    </source>
</reference>
<dbReference type="PANTHER" id="PTHR43776:SF7">
    <property type="entry name" value="D,D-DIPEPTIDE TRANSPORT ATP-BINDING PROTEIN DDPF-RELATED"/>
    <property type="match status" value="1"/>
</dbReference>
<dbReference type="PROSITE" id="PS50893">
    <property type="entry name" value="ABC_TRANSPORTER_2"/>
    <property type="match status" value="1"/>
</dbReference>
<dbReference type="Proteomes" id="UP000705983">
    <property type="component" value="Unassembled WGS sequence"/>
</dbReference>
<evidence type="ECO:0000313" key="7">
    <source>
        <dbReference type="Proteomes" id="UP000705983"/>
    </source>
</evidence>
<comment type="similarity">
    <text evidence="1">Belongs to the ABC transporter superfamily.</text>
</comment>
<dbReference type="RefSeq" id="WP_187996204.1">
    <property type="nucleotide sequence ID" value="NZ_JACEXG010000002.1"/>
</dbReference>
<protein>
    <submittedName>
        <fullName evidence="6">ABC transporter ATP-binding protein</fullName>
    </submittedName>
</protein>
<dbReference type="SUPFAM" id="SSF52540">
    <property type="entry name" value="P-loop containing nucleoside triphosphate hydrolases"/>
    <property type="match status" value="1"/>
</dbReference>
<keyword evidence="2" id="KW-0813">Transport</keyword>
<evidence type="ECO:0000256" key="1">
    <source>
        <dbReference type="ARBA" id="ARBA00005417"/>
    </source>
</evidence>
<dbReference type="PANTHER" id="PTHR43776">
    <property type="entry name" value="TRANSPORT ATP-BINDING PROTEIN"/>
    <property type="match status" value="1"/>
</dbReference>
<dbReference type="InterPro" id="IPR027417">
    <property type="entry name" value="P-loop_NTPase"/>
</dbReference>
<dbReference type="InterPro" id="IPR050319">
    <property type="entry name" value="ABC_transp_ATP-bind"/>
</dbReference>
<keyword evidence="7" id="KW-1185">Reference proteome</keyword>
<evidence type="ECO:0000256" key="2">
    <source>
        <dbReference type="ARBA" id="ARBA00022448"/>
    </source>
</evidence>
<dbReference type="GO" id="GO:0005524">
    <property type="term" value="F:ATP binding"/>
    <property type="evidence" value="ECO:0007669"/>
    <property type="project" value="UniProtKB-KW"/>
</dbReference>
<evidence type="ECO:0000256" key="3">
    <source>
        <dbReference type="ARBA" id="ARBA00022741"/>
    </source>
</evidence>